<feature type="region of interest" description="Disordered" evidence="1">
    <location>
        <begin position="183"/>
        <end position="219"/>
    </location>
</feature>
<name>A0ABW2GK17_9ACTN</name>
<sequence>MELAFLLLTLLFVVFVVLGAVAVVKTTKAVKRGVERTVADTRRSVTDASLKVRSAAQPGALGEIAAVRLRLRTSLDSARTTLRAAAPGDSGVQESLQLLDRLSEYGSLLDEELRRLEREPDKARVAERLVEARQRAERIGHSADSLRWAAQDRARHAQADGLEALRSEIDVEAGALRHWTPQTAGEAEAASGVGASRPVDGGAGAGARGIEAGRGETPDAFQTLLGRIEKVRRADPA</sequence>
<proteinExistence type="predicted"/>
<dbReference type="EMBL" id="JBHSZO010000035">
    <property type="protein sequence ID" value="MFC7220489.1"/>
    <property type="molecule type" value="Genomic_DNA"/>
</dbReference>
<evidence type="ECO:0000313" key="2">
    <source>
        <dbReference type="EMBL" id="MFC7220489.1"/>
    </source>
</evidence>
<organism evidence="2 3">
    <name type="scientific">Streptomyces polyrhachis</name>
    <dbReference type="NCBI Taxonomy" id="1282885"/>
    <lineage>
        <taxon>Bacteria</taxon>
        <taxon>Bacillati</taxon>
        <taxon>Actinomycetota</taxon>
        <taxon>Actinomycetes</taxon>
        <taxon>Kitasatosporales</taxon>
        <taxon>Streptomycetaceae</taxon>
        <taxon>Streptomyces</taxon>
    </lineage>
</organism>
<gene>
    <name evidence="2" type="ORF">ACFQLX_20325</name>
</gene>
<keyword evidence="3" id="KW-1185">Reference proteome</keyword>
<accession>A0ABW2GK17</accession>
<evidence type="ECO:0000256" key="1">
    <source>
        <dbReference type="SAM" id="MobiDB-lite"/>
    </source>
</evidence>
<evidence type="ECO:0008006" key="4">
    <source>
        <dbReference type="Google" id="ProtNLM"/>
    </source>
</evidence>
<dbReference type="RefSeq" id="WP_386417194.1">
    <property type="nucleotide sequence ID" value="NZ_JBHSZO010000035.1"/>
</dbReference>
<comment type="caution">
    <text evidence="2">The sequence shown here is derived from an EMBL/GenBank/DDBJ whole genome shotgun (WGS) entry which is preliminary data.</text>
</comment>
<reference evidence="3" key="1">
    <citation type="journal article" date="2019" name="Int. J. Syst. Evol. Microbiol.">
        <title>The Global Catalogue of Microorganisms (GCM) 10K type strain sequencing project: providing services to taxonomists for standard genome sequencing and annotation.</title>
        <authorList>
            <consortium name="The Broad Institute Genomics Platform"/>
            <consortium name="The Broad Institute Genome Sequencing Center for Infectious Disease"/>
            <person name="Wu L."/>
            <person name="Ma J."/>
        </authorList>
    </citation>
    <scope>NUCLEOTIDE SEQUENCE [LARGE SCALE GENOMIC DNA]</scope>
    <source>
        <strain evidence="3">CGMCC 1.13681</strain>
    </source>
</reference>
<dbReference type="Proteomes" id="UP001596413">
    <property type="component" value="Unassembled WGS sequence"/>
</dbReference>
<protein>
    <recommendedName>
        <fullName evidence="4">Secreted protein</fullName>
    </recommendedName>
</protein>
<feature type="compositionally biased region" description="Low complexity" evidence="1">
    <location>
        <begin position="184"/>
        <end position="196"/>
    </location>
</feature>
<evidence type="ECO:0000313" key="3">
    <source>
        <dbReference type="Proteomes" id="UP001596413"/>
    </source>
</evidence>